<protein>
    <recommendedName>
        <fullName evidence="2">RNA 2',3'-cyclic phosphodiesterase</fullName>
        <shortName evidence="2">RNA 2',3'-CPDase</shortName>
        <ecNumber evidence="2">3.1.4.58</ecNumber>
    </recommendedName>
</protein>
<feature type="short sequence motif" description="HXTX 2" evidence="2">
    <location>
        <begin position="120"/>
        <end position="123"/>
    </location>
</feature>
<name>A0ABW3FE16_9HYPH</name>
<feature type="active site" description="Proton donor" evidence="2">
    <location>
        <position position="37"/>
    </location>
</feature>
<dbReference type="Gene3D" id="3.90.1140.10">
    <property type="entry name" value="Cyclic phosphodiesterase"/>
    <property type="match status" value="1"/>
</dbReference>
<reference evidence="4" key="1">
    <citation type="journal article" date="2019" name="Int. J. Syst. Evol. Microbiol.">
        <title>The Global Catalogue of Microorganisms (GCM) 10K type strain sequencing project: providing services to taxonomists for standard genome sequencing and annotation.</title>
        <authorList>
            <consortium name="The Broad Institute Genomics Platform"/>
            <consortium name="The Broad Institute Genome Sequencing Center for Infectious Disease"/>
            <person name="Wu L."/>
            <person name="Ma J."/>
        </authorList>
    </citation>
    <scope>NUCLEOTIDE SEQUENCE [LARGE SCALE GENOMIC DNA]</scope>
    <source>
        <strain evidence="4">CCUG 60023</strain>
    </source>
</reference>
<comment type="function">
    <text evidence="2">Hydrolyzes RNA 2',3'-cyclic phosphodiester to an RNA 2'-phosphomonoester.</text>
</comment>
<dbReference type="NCBIfam" id="TIGR02258">
    <property type="entry name" value="2_5_ligase"/>
    <property type="match status" value="1"/>
</dbReference>
<dbReference type="Pfam" id="PF13563">
    <property type="entry name" value="2_5_RNA_ligase2"/>
    <property type="match status" value="1"/>
</dbReference>
<dbReference type="InterPro" id="IPR009097">
    <property type="entry name" value="Cyclic_Pdiesterase"/>
</dbReference>
<dbReference type="SUPFAM" id="SSF55144">
    <property type="entry name" value="LigT-like"/>
    <property type="match status" value="1"/>
</dbReference>
<dbReference type="EMBL" id="JBHTJV010000002">
    <property type="protein sequence ID" value="MFD0915029.1"/>
    <property type="molecule type" value="Genomic_DNA"/>
</dbReference>
<organism evidence="3 4">
    <name type="scientific">Pseudahrensia aquimaris</name>
    <dbReference type="NCBI Taxonomy" id="744461"/>
    <lineage>
        <taxon>Bacteria</taxon>
        <taxon>Pseudomonadati</taxon>
        <taxon>Pseudomonadota</taxon>
        <taxon>Alphaproteobacteria</taxon>
        <taxon>Hyphomicrobiales</taxon>
        <taxon>Ahrensiaceae</taxon>
        <taxon>Pseudahrensia</taxon>
    </lineage>
</organism>
<accession>A0ABW3FE16</accession>
<comment type="caution">
    <text evidence="3">The sequence shown here is derived from an EMBL/GenBank/DDBJ whole genome shotgun (WGS) entry which is preliminary data.</text>
</comment>
<comment type="catalytic activity">
    <reaction evidence="2">
        <text>a 3'-end 2',3'-cyclophospho-ribonucleotide-RNA + H2O = a 3'-end 2'-phospho-ribonucleotide-RNA + H(+)</text>
        <dbReference type="Rhea" id="RHEA:11828"/>
        <dbReference type="Rhea" id="RHEA-COMP:10464"/>
        <dbReference type="Rhea" id="RHEA-COMP:17353"/>
        <dbReference type="ChEBI" id="CHEBI:15377"/>
        <dbReference type="ChEBI" id="CHEBI:15378"/>
        <dbReference type="ChEBI" id="CHEBI:83064"/>
        <dbReference type="ChEBI" id="CHEBI:173113"/>
        <dbReference type="EC" id="3.1.4.58"/>
    </reaction>
</comment>
<feature type="short sequence motif" description="HXTX 1" evidence="2">
    <location>
        <begin position="37"/>
        <end position="40"/>
    </location>
</feature>
<feature type="active site" description="Proton acceptor" evidence="2">
    <location>
        <position position="120"/>
    </location>
</feature>
<proteinExistence type="inferred from homology"/>
<dbReference type="RefSeq" id="WP_377210880.1">
    <property type="nucleotide sequence ID" value="NZ_JBHTJV010000002.1"/>
</dbReference>
<dbReference type="PANTHER" id="PTHR35561:SF1">
    <property type="entry name" value="RNA 2',3'-CYCLIC PHOSPHODIESTERASE"/>
    <property type="match status" value="1"/>
</dbReference>
<sequence length="178" mass="19735">MPRLFTGIALPMMHKTALSILQSGVPEARWIDTSDMHITLRFIGDVTPTLGNEIAEALARETWAAPNIVLTRLDSFGKGKPRSLHAAVAKDEALTRLARVHETLMQRLGLPPETRNFMPHITLARGRGWSAYDVETWLATTALPALPPFQPDHFNLYSARESRGGGPYVIEARYPLAP</sequence>
<dbReference type="HAMAP" id="MF_01940">
    <property type="entry name" value="RNA_CPDase"/>
    <property type="match status" value="1"/>
</dbReference>
<keyword evidence="1 2" id="KW-0378">Hydrolase</keyword>
<dbReference type="InterPro" id="IPR004175">
    <property type="entry name" value="RNA_CPDase"/>
</dbReference>
<comment type="similarity">
    <text evidence="2">Belongs to the 2H phosphoesterase superfamily. ThpR family.</text>
</comment>
<evidence type="ECO:0000256" key="2">
    <source>
        <dbReference type="HAMAP-Rule" id="MF_01940"/>
    </source>
</evidence>
<dbReference type="PANTHER" id="PTHR35561">
    <property type="entry name" value="RNA 2',3'-CYCLIC PHOSPHODIESTERASE"/>
    <property type="match status" value="1"/>
</dbReference>
<evidence type="ECO:0000313" key="4">
    <source>
        <dbReference type="Proteomes" id="UP001597101"/>
    </source>
</evidence>
<gene>
    <name evidence="3" type="primary">thpR</name>
    <name evidence="3" type="ORF">ACFQ14_01260</name>
</gene>
<dbReference type="EC" id="3.1.4.58" evidence="2"/>
<keyword evidence="4" id="KW-1185">Reference proteome</keyword>
<dbReference type="Proteomes" id="UP001597101">
    <property type="component" value="Unassembled WGS sequence"/>
</dbReference>
<evidence type="ECO:0000256" key="1">
    <source>
        <dbReference type="ARBA" id="ARBA00022801"/>
    </source>
</evidence>
<evidence type="ECO:0000313" key="3">
    <source>
        <dbReference type="EMBL" id="MFD0915029.1"/>
    </source>
</evidence>